<organism evidence="1 2">
    <name type="scientific">Orbilia oligospora</name>
    <name type="common">Nematode-trapping fungus</name>
    <name type="synonym">Arthrobotrys oligospora</name>
    <dbReference type="NCBI Taxonomy" id="2813651"/>
    <lineage>
        <taxon>Eukaryota</taxon>
        <taxon>Fungi</taxon>
        <taxon>Dikarya</taxon>
        <taxon>Ascomycota</taxon>
        <taxon>Pezizomycotina</taxon>
        <taxon>Orbiliomycetes</taxon>
        <taxon>Orbiliales</taxon>
        <taxon>Orbiliaceae</taxon>
        <taxon>Orbilia</taxon>
    </lineage>
</organism>
<reference evidence="1 2" key="1">
    <citation type="submission" date="2020-01" db="EMBL/GenBank/DDBJ databases">
        <authorList>
            <person name="Palmer J.M."/>
        </authorList>
    </citation>
    <scope>NUCLEOTIDE SEQUENCE [LARGE SCALE GENOMIC DNA]</scope>
    <source>
        <strain evidence="1 2">TWF970</strain>
    </source>
</reference>
<evidence type="ECO:0000313" key="2">
    <source>
        <dbReference type="Proteomes" id="UP000474640"/>
    </source>
</evidence>
<protein>
    <submittedName>
        <fullName evidence="1">Uncharacterized protein</fullName>
    </submittedName>
</protein>
<name>A0A7C8V6U8_ORBOL</name>
<comment type="caution">
    <text evidence="1">The sequence shown here is derived from an EMBL/GenBank/DDBJ whole genome shotgun (WGS) entry which is preliminary data.</text>
</comment>
<accession>A0A7C8V6U8</accession>
<sequence length="86" mass="9763">MSGSKTALIPIDPPADTLRYQSLLPESIQQLLKLRLNPNHRHPELSKTLLPPPPHPRYIHTMVLIPHPTITITRPKQTGKNNLHTM</sequence>
<gene>
    <name evidence="1" type="ORF">TWF970_004376</name>
</gene>
<proteinExistence type="predicted"/>
<dbReference type="EMBL" id="JAABOJ010000023">
    <property type="protein sequence ID" value="KAF3278832.1"/>
    <property type="molecule type" value="Genomic_DNA"/>
</dbReference>
<dbReference type="AlphaFoldDB" id="A0A7C8V6U8"/>
<dbReference type="Proteomes" id="UP000474640">
    <property type="component" value="Unassembled WGS sequence"/>
</dbReference>
<evidence type="ECO:0000313" key="1">
    <source>
        <dbReference type="EMBL" id="KAF3278832.1"/>
    </source>
</evidence>